<reference evidence="8 9" key="1">
    <citation type="submission" date="2009-01" db="EMBL/GenBank/DDBJ databases">
        <authorList>
            <person name="Fulton L."/>
            <person name="Clifton S."/>
            <person name="Fulton B."/>
            <person name="Xu J."/>
            <person name="Minx P."/>
            <person name="Pepin K.H."/>
            <person name="Johnson M."/>
            <person name="Bhonagiri V."/>
            <person name="Nash W.E."/>
            <person name="Mardis E.R."/>
            <person name="Wilson R.K."/>
        </authorList>
    </citation>
    <scope>NUCLEOTIDE SEQUENCE [LARGE SCALE GENOMIC DNA]</scope>
    <source>
        <strain evidence="9">DSM 10507 / JCM 14656 / S5a33</strain>
    </source>
</reference>
<evidence type="ECO:0000256" key="2">
    <source>
        <dbReference type="ARBA" id="ARBA00022475"/>
    </source>
</evidence>
<name>C0CSP6_BLAHS</name>
<dbReference type="AlphaFoldDB" id="C0CSP6"/>
<gene>
    <name evidence="8" type="ORF">RUMHYD_03922</name>
</gene>
<dbReference type="PATRIC" id="fig|476272.21.peg.12"/>
<dbReference type="eggNOG" id="COG1757">
    <property type="taxonomic scope" value="Bacteria"/>
</dbReference>
<dbReference type="InterPro" id="IPR018461">
    <property type="entry name" value="Na/H_Antiport_NhaC-like_C"/>
</dbReference>
<evidence type="ECO:0000313" key="9">
    <source>
        <dbReference type="Proteomes" id="UP000003100"/>
    </source>
</evidence>
<evidence type="ECO:0000256" key="4">
    <source>
        <dbReference type="ARBA" id="ARBA00022989"/>
    </source>
</evidence>
<feature type="transmembrane region" description="Helical" evidence="6">
    <location>
        <begin position="27"/>
        <end position="50"/>
    </location>
</feature>
<feature type="non-terminal residue" evidence="8">
    <location>
        <position position="1"/>
    </location>
</feature>
<keyword evidence="3 6" id="KW-0812">Transmembrane</keyword>
<evidence type="ECO:0000313" key="8">
    <source>
        <dbReference type="EMBL" id="EEG47210.1"/>
    </source>
</evidence>
<keyword evidence="2" id="KW-1003">Cell membrane</keyword>
<comment type="caution">
    <text evidence="8">The sequence shown here is derived from an EMBL/GenBank/DDBJ whole genome shotgun (WGS) entry which is preliminary data.</text>
</comment>
<feature type="transmembrane region" description="Helical" evidence="6">
    <location>
        <begin position="230"/>
        <end position="255"/>
    </location>
</feature>
<keyword evidence="5 6" id="KW-0472">Membrane</keyword>
<organism evidence="8 9">
    <name type="scientific">Blautia hydrogenotrophica (strain DSM 10507 / JCM 14656 / S5a33)</name>
    <name type="common">Ruminococcus hydrogenotrophicus</name>
    <dbReference type="NCBI Taxonomy" id="476272"/>
    <lineage>
        <taxon>Bacteria</taxon>
        <taxon>Bacillati</taxon>
        <taxon>Bacillota</taxon>
        <taxon>Clostridia</taxon>
        <taxon>Lachnospirales</taxon>
        <taxon>Lachnospiraceae</taxon>
        <taxon>Blautia</taxon>
    </lineage>
</organism>
<dbReference type="EMBL" id="ACBZ01000226">
    <property type="protein sequence ID" value="EEG47210.1"/>
    <property type="molecule type" value="Genomic_DNA"/>
</dbReference>
<evidence type="ECO:0000259" key="7">
    <source>
        <dbReference type="Pfam" id="PF03553"/>
    </source>
</evidence>
<proteinExistence type="predicted"/>
<keyword evidence="9" id="KW-1185">Reference proteome</keyword>
<evidence type="ECO:0000256" key="3">
    <source>
        <dbReference type="ARBA" id="ARBA00022692"/>
    </source>
</evidence>
<sequence length="258" mass="27798">SIYRKAAQSRKDEGMVQKEGEEKASDLVVPILLLAFVSMAMMYVTGFVKAESFNIFQILENASTYLALFIGCLTALAYCGVRYYRLHGHHPLKVAKEGVRAVAGATMALLFAWVLIDMISAMETGTFLSGLIVKYAVPAVMLPFLLFVLSSVMALATGFSWGVFGIMLPISVQMTQALGMQDQMVFCCLGAVLSGSVFGDHCSPISDTTILSSAGAQCNHVDHVVSQMPYALYSGMIAALGFLVIGFTENLYLALGIQ</sequence>
<accession>C0CSP6</accession>
<dbReference type="Pfam" id="PF03553">
    <property type="entry name" value="Na_H_antiporter"/>
    <property type="match status" value="1"/>
</dbReference>
<keyword evidence="4 6" id="KW-1133">Transmembrane helix</keyword>
<dbReference type="RefSeq" id="WP_005953635.1">
    <property type="nucleotide sequence ID" value="NZ_GG657703.1"/>
</dbReference>
<evidence type="ECO:0000256" key="6">
    <source>
        <dbReference type="SAM" id="Phobius"/>
    </source>
</evidence>
<feature type="non-terminal residue" evidence="8">
    <location>
        <position position="258"/>
    </location>
</feature>
<comment type="subcellular location">
    <subcellularLocation>
        <location evidence="1">Cell membrane</location>
        <topology evidence="1">Multi-pass membrane protein</topology>
    </subcellularLocation>
</comment>
<feature type="transmembrane region" description="Helical" evidence="6">
    <location>
        <begin position="62"/>
        <end position="81"/>
    </location>
</feature>
<dbReference type="PANTHER" id="PTHR43478">
    <property type="entry name" value="NA+/H+ ANTIPORTER-RELATED"/>
    <property type="match status" value="1"/>
</dbReference>
<dbReference type="PANTHER" id="PTHR43478:SF1">
    <property type="entry name" value="NA+_H+ ANTIPORTER NHAC-LIKE C-TERMINAL DOMAIN-CONTAINING PROTEIN"/>
    <property type="match status" value="1"/>
</dbReference>
<protein>
    <recommendedName>
        <fullName evidence="7">Na+/H+ antiporter NhaC-like C-terminal domain-containing protein</fullName>
    </recommendedName>
</protein>
<feature type="domain" description="Na+/H+ antiporter NhaC-like C-terminal" evidence="7">
    <location>
        <begin position="3"/>
        <end position="247"/>
    </location>
</feature>
<feature type="transmembrane region" description="Helical" evidence="6">
    <location>
        <begin position="101"/>
        <end position="122"/>
    </location>
</feature>
<evidence type="ECO:0000256" key="1">
    <source>
        <dbReference type="ARBA" id="ARBA00004651"/>
    </source>
</evidence>
<feature type="transmembrane region" description="Helical" evidence="6">
    <location>
        <begin position="142"/>
        <end position="170"/>
    </location>
</feature>
<evidence type="ECO:0000256" key="5">
    <source>
        <dbReference type="ARBA" id="ARBA00023136"/>
    </source>
</evidence>
<reference evidence="8 9" key="2">
    <citation type="submission" date="2009-02" db="EMBL/GenBank/DDBJ databases">
        <title>Draft genome sequence of Blautia hydrogenotrophica DSM 10507 (Ruminococcus hydrogenotrophicus DSM 10507).</title>
        <authorList>
            <person name="Sudarsanam P."/>
            <person name="Ley R."/>
            <person name="Guruge J."/>
            <person name="Turnbaugh P.J."/>
            <person name="Mahowald M."/>
            <person name="Liep D."/>
            <person name="Gordon J."/>
        </authorList>
    </citation>
    <scope>NUCLEOTIDE SEQUENCE [LARGE SCALE GENOMIC DNA]</scope>
    <source>
        <strain evidence="9">DSM 10507 / JCM 14656 / S5a33</strain>
    </source>
</reference>
<dbReference type="Proteomes" id="UP000003100">
    <property type="component" value="Unassembled WGS sequence"/>
</dbReference>
<dbReference type="GO" id="GO:0005886">
    <property type="term" value="C:plasma membrane"/>
    <property type="evidence" value="ECO:0007669"/>
    <property type="project" value="UniProtKB-SubCell"/>
</dbReference>